<dbReference type="Gene3D" id="1.10.10.60">
    <property type="entry name" value="Homeodomain-like"/>
    <property type="match status" value="1"/>
</dbReference>
<dbReference type="PRINTS" id="PR01590">
    <property type="entry name" value="HTHFIS"/>
</dbReference>
<reference evidence="3" key="2">
    <citation type="submission" date="2014-09" db="EMBL/GenBank/DDBJ databases">
        <authorList>
            <consortium name="NBRP consortium"/>
            <person name="Sawabe T."/>
            <person name="Meirelles P."/>
            <person name="Nakanishi M."/>
            <person name="Sayaka M."/>
            <person name="Hattori M."/>
            <person name="Ohkuma M."/>
        </authorList>
    </citation>
    <scope>NUCLEOTIDE SEQUENCE [LARGE SCALE GENOMIC DNA]</scope>
    <source>
        <strain evidence="3">JCM 19239</strain>
    </source>
</reference>
<proteinExistence type="predicted"/>
<reference evidence="3" key="1">
    <citation type="submission" date="2014-09" db="EMBL/GenBank/DDBJ databases">
        <title>Vibrio variabilis JCM 19239. (C206) whole genome shotgun sequence.</title>
        <authorList>
            <person name="Sawabe T."/>
            <person name="Meirelles P."/>
            <person name="Nakanishi M."/>
            <person name="Sayaka M."/>
            <person name="Hattori M."/>
            <person name="Ohkuma M."/>
        </authorList>
    </citation>
    <scope>NUCLEOTIDE SEQUENCE [LARGE SCALE GENOMIC DNA]</scope>
    <source>
        <strain evidence="3">JCM 19239</strain>
    </source>
</reference>
<comment type="caution">
    <text evidence="2">The sequence shown here is derived from an EMBL/GenBank/DDBJ whole genome shotgun (WGS) entry which is preliminary data.</text>
</comment>
<evidence type="ECO:0000313" key="3">
    <source>
        <dbReference type="Proteomes" id="UP000029223"/>
    </source>
</evidence>
<sequence length="59" mass="6550">MGGASLESGETEILNRAQPEFERILLEAALSHTNGHKQDAAKVLGWGRNTLTRKLKELY</sequence>
<dbReference type="EMBL" id="BBMS01000060">
    <property type="protein sequence ID" value="GAL29264.1"/>
    <property type="molecule type" value="Genomic_DNA"/>
</dbReference>
<name>A0ABQ0JKH8_9VIBR</name>
<gene>
    <name evidence="2" type="ORF">JCM19239_788</name>
</gene>
<dbReference type="SUPFAM" id="SSF46689">
    <property type="entry name" value="Homeodomain-like"/>
    <property type="match status" value="1"/>
</dbReference>
<dbReference type="InterPro" id="IPR002197">
    <property type="entry name" value="HTH_Fis"/>
</dbReference>
<accession>A0ABQ0JKH8</accession>
<dbReference type="Pfam" id="PF02954">
    <property type="entry name" value="HTH_8"/>
    <property type="match status" value="1"/>
</dbReference>
<keyword evidence="3" id="KW-1185">Reference proteome</keyword>
<feature type="domain" description="DNA binding HTH" evidence="1">
    <location>
        <begin position="19"/>
        <end position="58"/>
    </location>
</feature>
<dbReference type="InterPro" id="IPR009057">
    <property type="entry name" value="Homeodomain-like_sf"/>
</dbReference>
<organism evidence="2 3">
    <name type="scientific">Vibrio variabilis</name>
    <dbReference type="NCBI Taxonomy" id="990271"/>
    <lineage>
        <taxon>Bacteria</taxon>
        <taxon>Pseudomonadati</taxon>
        <taxon>Pseudomonadota</taxon>
        <taxon>Gammaproteobacteria</taxon>
        <taxon>Vibrionales</taxon>
        <taxon>Vibrionaceae</taxon>
        <taxon>Vibrio</taxon>
    </lineage>
</organism>
<dbReference type="Proteomes" id="UP000029223">
    <property type="component" value="Unassembled WGS sequence"/>
</dbReference>
<protein>
    <submittedName>
        <fullName evidence="2">Nitrogen regulation protein NR(I)</fullName>
    </submittedName>
</protein>
<evidence type="ECO:0000313" key="2">
    <source>
        <dbReference type="EMBL" id="GAL29264.1"/>
    </source>
</evidence>
<evidence type="ECO:0000259" key="1">
    <source>
        <dbReference type="Pfam" id="PF02954"/>
    </source>
</evidence>